<sequence>SYLTLSRITAPEVGDRPSVRVGFAGVALQFFLLFRLLPVACLPLFVSAQAVFCPLPIEDPFRYHCRLSFVYALTSCFLPFLPATQFLTVCVYLSYSAVALFCRLVSVLKRPALGC</sequence>
<keyword evidence="1" id="KW-0472">Membrane</keyword>
<protein>
    <submittedName>
        <fullName evidence="2">Uncharacterized protein</fullName>
    </submittedName>
</protein>
<keyword evidence="1" id="KW-1133">Transmembrane helix</keyword>
<organism evidence="2">
    <name type="scientific">Schistocephalus solidus</name>
    <name type="common">Tapeworm</name>
    <dbReference type="NCBI Taxonomy" id="70667"/>
    <lineage>
        <taxon>Eukaryota</taxon>
        <taxon>Metazoa</taxon>
        <taxon>Spiralia</taxon>
        <taxon>Lophotrochozoa</taxon>
        <taxon>Platyhelminthes</taxon>
        <taxon>Cestoda</taxon>
        <taxon>Eucestoda</taxon>
        <taxon>Diphyllobothriidea</taxon>
        <taxon>Diphyllobothriidae</taxon>
        <taxon>Schistocephalus</taxon>
    </lineage>
</organism>
<name>A0A0X3PJM6_SCHSO</name>
<keyword evidence="1" id="KW-0812">Transmembrane</keyword>
<feature type="transmembrane region" description="Helical" evidence="1">
    <location>
        <begin position="26"/>
        <end position="51"/>
    </location>
</feature>
<dbReference type="AlphaFoldDB" id="A0A0X3PJM6"/>
<reference evidence="2" key="1">
    <citation type="submission" date="2016-01" db="EMBL/GenBank/DDBJ databases">
        <title>Reference transcriptome for the parasite Schistocephalus solidus: insights into the molecular evolution of parasitism.</title>
        <authorList>
            <person name="Hebert F.O."/>
            <person name="Grambauer S."/>
            <person name="Barber I."/>
            <person name="Landry C.R."/>
            <person name="Aubin-Horth N."/>
        </authorList>
    </citation>
    <scope>NUCLEOTIDE SEQUENCE</scope>
</reference>
<proteinExistence type="predicted"/>
<dbReference type="EMBL" id="GEEE01014773">
    <property type="protein sequence ID" value="JAP48452.1"/>
    <property type="molecule type" value="Transcribed_RNA"/>
</dbReference>
<accession>A0A0X3PJM6</accession>
<gene>
    <name evidence="2" type="ORF">TR137262</name>
</gene>
<evidence type="ECO:0000256" key="1">
    <source>
        <dbReference type="SAM" id="Phobius"/>
    </source>
</evidence>
<feature type="non-terminal residue" evidence="2">
    <location>
        <position position="1"/>
    </location>
</feature>
<feature type="transmembrane region" description="Helical" evidence="1">
    <location>
        <begin position="86"/>
        <end position="105"/>
    </location>
</feature>
<evidence type="ECO:0000313" key="2">
    <source>
        <dbReference type="EMBL" id="JAP48452.1"/>
    </source>
</evidence>